<evidence type="ECO:0000259" key="3">
    <source>
        <dbReference type="Pfam" id="PF18206"/>
    </source>
</evidence>
<accession>D5EHJ5</accession>
<protein>
    <submittedName>
        <fullName evidence="4">Uncharacterized protein</fullName>
    </submittedName>
</protein>
<dbReference type="OrthoDB" id="229996at2"/>
<dbReference type="HOGENOM" id="CLU_302017_0_0_0"/>
<dbReference type="Proteomes" id="UP000000925">
    <property type="component" value="Chromosome"/>
</dbReference>
<dbReference type="InterPro" id="IPR040527">
    <property type="entry name" value="Beta-sand_Porphyrn"/>
</dbReference>
<keyword evidence="5" id="KW-1185">Reference proteome</keyword>
<dbReference type="AlphaFoldDB" id="D5EHJ5"/>
<feature type="domain" description="Beta-porphyranase A C-terminal" evidence="2">
    <location>
        <begin position="762"/>
        <end position="850"/>
    </location>
</feature>
<feature type="signal peptide" evidence="1">
    <location>
        <begin position="1"/>
        <end position="21"/>
    </location>
</feature>
<keyword evidence="1" id="KW-0732">Signal</keyword>
<dbReference type="eggNOG" id="COG2730">
    <property type="taxonomic scope" value="Bacteria"/>
</dbReference>
<reference evidence="4 5" key="1">
    <citation type="journal article" date="2010" name="Stand. Genomic Sci.">
        <title>Complete genome sequence of Coraliomargarita akajimensis type strain (04OKA010-24).</title>
        <authorList>
            <person name="Mavromatis K."/>
            <person name="Abt B."/>
            <person name="Brambilla E."/>
            <person name="Lapidus A."/>
            <person name="Copeland A."/>
            <person name="Deshpande S."/>
            <person name="Nolan M."/>
            <person name="Lucas S."/>
            <person name="Tice H."/>
            <person name="Cheng J.F."/>
            <person name="Han C."/>
            <person name="Detter J.C."/>
            <person name="Woyke T."/>
            <person name="Goodwin L."/>
            <person name="Pitluck S."/>
            <person name="Held B."/>
            <person name="Brettin T."/>
            <person name="Tapia R."/>
            <person name="Ivanova N."/>
            <person name="Mikhailova N."/>
            <person name="Pati A."/>
            <person name="Liolios K."/>
            <person name="Chen A."/>
            <person name="Palaniappan K."/>
            <person name="Land M."/>
            <person name="Hauser L."/>
            <person name="Chang Y.J."/>
            <person name="Jeffries C.D."/>
            <person name="Rohde M."/>
            <person name="Goker M."/>
            <person name="Bristow J."/>
            <person name="Eisen J.A."/>
            <person name="Markowitz V."/>
            <person name="Hugenholtz P."/>
            <person name="Klenk H.P."/>
            <person name="Kyrpides N.C."/>
        </authorList>
    </citation>
    <scope>NUCLEOTIDE SEQUENCE [LARGE SCALE GENOMIC DNA]</scope>
    <source>
        <strain evidence="5">DSM 45221 / IAM 15411 / JCM 23193 / KCTC 12865</strain>
    </source>
</reference>
<gene>
    <name evidence="4" type="ordered locus">Caka_1014</name>
</gene>
<dbReference type="InterPro" id="IPR018247">
    <property type="entry name" value="EF_Hand_1_Ca_BS"/>
</dbReference>
<dbReference type="InterPro" id="IPR041224">
    <property type="entry name" value="BPA_C"/>
</dbReference>
<dbReference type="RefSeq" id="WP_013042758.1">
    <property type="nucleotide sequence ID" value="NC_014008.1"/>
</dbReference>
<dbReference type="SUPFAM" id="SSF51445">
    <property type="entry name" value="(Trans)glycosidases"/>
    <property type="match status" value="1"/>
</dbReference>
<feature type="chain" id="PRO_5003071496" evidence="1">
    <location>
        <begin position="22"/>
        <end position="988"/>
    </location>
</feature>
<evidence type="ECO:0000256" key="1">
    <source>
        <dbReference type="SAM" id="SignalP"/>
    </source>
</evidence>
<dbReference type="KEGG" id="caa:Caka_1014"/>
<dbReference type="Pfam" id="PF18040">
    <property type="entry name" value="BPA_C"/>
    <property type="match status" value="1"/>
</dbReference>
<dbReference type="Pfam" id="PF18206">
    <property type="entry name" value="Porphyrn_cat_1"/>
    <property type="match status" value="1"/>
</dbReference>
<dbReference type="Gene3D" id="3.20.20.80">
    <property type="entry name" value="Glycosidases"/>
    <property type="match status" value="1"/>
</dbReference>
<evidence type="ECO:0000259" key="2">
    <source>
        <dbReference type="Pfam" id="PF18040"/>
    </source>
</evidence>
<dbReference type="Gene3D" id="2.60.120.1200">
    <property type="match status" value="1"/>
</dbReference>
<evidence type="ECO:0000313" key="5">
    <source>
        <dbReference type="Proteomes" id="UP000000925"/>
    </source>
</evidence>
<dbReference type="Gene3D" id="2.60.40.1180">
    <property type="entry name" value="Golgi alpha-mannosidase II"/>
    <property type="match status" value="1"/>
</dbReference>
<proteinExistence type="predicted"/>
<feature type="domain" description="Porphyranase beta-sandwich" evidence="3">
    <location>
        <begin position="647"/>
        <end position="750"/>
    </location>
</feature>
<organism evidence="4 5">
    <name type="scientific">Coraliomargarita akajimensis (strain DSM 45221 / IAM 15411 / JCM 23193 / KCTC 12865 / 04OKA010-24)</name>
    <dbReference type="NCBI Taxonomy" id="583355"/>
    <lineage>
        <taxon>Bacteria</taxon>
        <taxon>Pseudomonadati</taxon>
        <taxon>Verrucomicrobiota</taxon>
        <taxon>Opitutia</taxon>
        <taxon>Puniceicoccales</taxon>
        <taxon>Coraliomargaritaceae</taxon>
        <taxon>Coraliomargarita</taxon>
    </lineage>
</organism>
<dbReference type="PROSITE" id="PS00018">
    <property type="entry name" value="EF_HAND_1"/>
    <property type="match status" value="2"/>
</dbReference>
<dbReference type="InterPro" id="IPR013780">
    <property type="entry name" value="Glyco_hydro_b"/>
</dbReference>
<sequence>MKKLYDSLALLCLSTATCLNAEQRILWQDLGDLDNNGYTSSVRGLSAGSAVTSIADPTGSERGAVLSIDLSGGSSGTEWGSLEMASSPYSVASKVVWDSDIIPGTTQITLRADVYIPSTSTLGSGDSVGFLVRTEANNQWWDNNLSEWTNSFNTPNADTAITDQWQTIEVTVAVPAEAGGAQALTGLFPLLSFNDINNDAGSGVYAYVDNIRMSVDIFATPVATEVTMDASSHRIINGTRFFDRYRYLNIHGDGYVPSSVSSKLWDPNEIFVTQTRYSSSIDQIISQIWWGTTSGVIEHVAEDLNNTGFLDPTELLSSIGNMNDWINSGDTASPNYSSQSRFIGIQEHSKIGSSNNNVIVLCGRNIAGRYPSFMLTNPDTPSYSSTDVPMHFASYADAVSQIIEHQEFPVDSDRFYFEVMNEPNFTHDVSDAEIIALHNEVPPLVRANHPNLLIGGPSFGATAFRNLSGWGRYEAVMSGAGAQLDFWTWHPYDRYDISNTDTVSRSLYTSAGRVSAVLDTIDSHSFNLFGTPKYHAITEYGAWVLNSGGSYNEFSREDLMWNQVNALLEKMMVFMDRPDRILVATPFINTYAGGSGSGLPTSGDKWGNNLWVDDDSDSVIETTVASLFRMLHDVTGSYIEIESSTADVQTHAFRNGSTVYLILNNLSTDRHDITLNLSAGDFGTISAATRRRLWVQNGEANYDSGTVLGSWNSLILEAEEKSLLVLTVSGNETYMRAYNEERFYGDAVVQALSANAASANVEVDLTQAIEAKVRVSFMRENDVSVPSVTISVNGNNHVVPAGTTGYDDSDPAVTSREISVPVAQLLDGTNSISATFPDSDGHLLAVVVEVTKRFGDYNGNDELDALDRQAIAARKGTSVSASTEQYDLDGSGVIDDLDLIVFDNLRGTDTVVLLEVKQLVPDTGTNQVQITWASTLHKTYSIEVRPSLDAGSWTTLQSGISATGNTTTYTGPSGVSQGSRGFYRVVQD</sequence>
<dbReference type="InterPro" id="IPR017853">
    <property type="entry name" value="GH"/>
</dbReference>
<evidence type="ECO:0000313" key="4">
    <source>
        <dbReference type="EMBL" id="ADE54036.1"/>
    </source>
</evidence>
<dbReference type="STRING" id="583355.Caka_1014"/>
<dbReference type="CAZy" id="GH86">
    <property type="family name" value="Glycoside Hydrolase Family 86"/>
</dbReference>
<dbReference type="EMBL" id="CP001998">
    <property type="protein sequence ID" value="ADE54036.1"/>
    <property type="molecule type" value="Genomic_DNA"/>
</dbReference>
<name>D5EHJ5_CORAD</name>